<gene>
    <name evidence="2" type="ORF">APY04_1979</name>
</gene>
<dbReference type="OrthoDB" id="9850709at2"/>
<evidence type="ECO:0000256" key="1">
    <source>
        <dbReference type="SAM" id="Phobius"/>
    </source>
</evidence>
<dbReference type="RefSeq" id="WP_068462012.1">
    <property type="nucleotide sequence ID" value="NZ_LMTR01000065.1"/>
</dbReference>
<dbReference type="PATRIC" id="fig|121290.4.peg.3377"/>
<protein>
    <submittedName>
        <fullName evidence="2">Uncharacterized protein</fullName>
    </submittedName>
</protein>
<feature type="transmembrane region" description="Helical" evidence="1">
    <location>
        <begin position="13"/>
        <end position="31"/>
    </location>
</feature>
<feature type="transmembrane region" description="Helical" evidence="1">
    <location>
        <begin position="38"/>
        <end position="58"/>
    </location>
</feature>
<accession>A0A109BEM4</accession>
<keyword evidence="1" id="KW-0472">Membrane</keyword>
<sequence>MSDFLHQAITVDTYTLVVVALLSGWGGVLTMQVLSRTMLAVIFVPGLVFGALTANYLFNAYHFYPTPDREVNVVIACTLGLIAALLVLLVSLRLMAIVSTLFLQNYAFKSDMVQAPSPYGRQIRRV</sequence>
<dbReference type="AlphaFoldDB" id="A0A109BEM4"/>
<dbReference type="STRING" id="121290.APY04_1979"/>
<evidence type="ECO:0000313" key="3">
    <source>
        <dbReference type="Proteomes" id="UP000059074"/>
    </source>
</evidence>
<dbReference type="Proteomes" id="UP000059074">
    <property type="component" value="Unassembled WGS sequence"/>
</dbReference>
<proteinExistence type="predicted"/>
<feature type="transmembrane region" description="Helical" evidence="1">
    <location>
        <begin position="73"/>
        <end position="103"/>
    </location>
</feature>
<evidence type="ECO:0000313" key="2">
    <source>
        <dbReference type="EMBL" id="KWT67414.1"/>
    </source>
</evidence>
<keyword evidence="3" id="KW-1185">Reference proteome</keyword>
<keyword evidence="1" id="KW-1133">Transmembrane helix</keyword>
<dbReference type="EMBL" id="LMTR01000065">
    <property type="protein sequence ID" value="KWT67414.1"/>
    <property type="molecule type" value="Genomic_DNA"/>
</dbReference>
<name>A0A109BEM4_HYPSL</name>
<organism evidence="2 3">
    <name type="scientific">Hyphomicrobium sulfonivorans</name>
    <dbReference type="NCBI Taxonomy" id="121290"/>
    <lineage>
        <taxon>Bacteria</taxon>
        <taxon>Pseudomonadati</taxon>
        <taxon>Pseudomonadota</taxon>
        <taxon>Alphaproteobacteria</taxon>
        <taxon>Hyphomicrobiales</taxon>
        <taxon>Hyphomicrobiaceae</taxon>
        <taxon>Hyphomicrobium</taxon>
    </lineage>
</organism>
<comment type="caution">
    <text evidence="2">The sequence shown here is derived from an EMBL/GenBank/DDBJ whole genome shotgun (WGS) entry which is preliminary data.</text>
</comment>
<keyword evidence="1" id="KW-0812">Transmembrane</keyword>
<reference evidence="2 3" key="1">
    <citation type="submission" date="2015-10" db="EMBL/GenBank/DDBJ databases">
        <title>Transcriptomic analysis of a linuron degrading triple-species bacterial consortium.</title>
        <authorList>
            <person name="Albers P."/>
        </authorList>
    </citation>
    <scope>NUCLEOTIDE SEQUENCE [LARGE SCALE GENOMIC DNA]</scope>
    <source>
        <strain evidence="2 3">WDL6</strain>
    </source>
</reference>